<comment type="caution">
    <text evidence="1">The sequence shown here is derived from an EMBL/GenBank/DDBJ whole genome shotgun (WGS) entry which is preliminary data.</text>
</comment>
<sequence length="398" mass="42810">MAAVPMGPEAEQVIFGVVDELLARTRLDPRSSIDIVIVNCSLFSPSPSLSAMIVNHYRLRSSVRTYNLGGMGCSAGVIAVELARDLLQVYRGARALVVSTENLTQNWYLGAERSMLVGNALFRMGGSAVLMTSVSADVPRCRYRLAHVVRTHVGADDQAYDSIFEMEDVQGARGVKLSKNIMDVAGGALKRNLTELAPLVLPLREQARFFAHLARHLWSQRGWGWAGWRAWVVGGASWAGGTGAAAGAAVGGRRRGPGGRPTPTRTGGLYGAAARAGRTPPSAPSAAAPSAAPYVPDFHTAFEHFCFHTGGRPVIDVLEKALDLSPVDVEASRYALRVYGNTSSASVWYEMEFLEAAGRMHAGDRTWQLAFGSGFKCNSAVWVALRDVPPSPELIREE</sequence>
<evidence type="ECO:0000313" key="1">
    <source>
        <dbReference type="EMBL" id="KAK1862359.1"/>
    </source>
</evidence>
<dbReference type="Proteomes" id="UP000798662">
    <property type="component" value="Chromosome 1"/>
</dbReference>
<name>A0ACC3BXD1_PYRYE</name>
<accession>A0ACC3BXD1</accession>
<gene>
    <name evidence="1" type="ORF">I4F81_004933</name>
</gene>
<evidence type="ECO:0000313" key="2">
    <source>
        <dbReference type="Proteomes" id="UP000798662"/>
    </source>
</evidence>
<keyword evidence="2" id="KW-1185">Reference proteome</keyword>
<reference evidence="1" key="1">
    <citation type="submission" date="2019-11" db="EMBL/GenBank/DDBJ databases">
        <title>Nori genome reveals adaptations in red seaweeds to the harsh intertidal environment.</title>
        <authorList>
            <person name="Wang D."/>
            <person name="Mao Y."/>
        </authorList>
    </citation>
    <scope>NUCLEOTIDE SEQUENCE</scope>
    <source>
        <tissue evidence="1">Gametophyte</tissue>
    </source>
</reference>
<dbReference type="EMBL" id="CM020618">
    <property type="protein sequence ID" value="KAK1862359.1"/>
    <property type="molecule type" value="Genomic_DNA"/>
</dbReference>
<protein>
    <submittedName>
        <fullName evidence="1">Uncharacterized protein</fullName>
    </submittedName>
</protein>
<organism evidence="1 2">
    <name type="scientific">Pyropia yezoensis</name>
    <name type="common">Susabi-nori</name>
    <name type="synonym">Porphyra yezoensis</name>
    <dbReference type="NCBI Taxonomy" id="2788"/>
    <lineage>
        <taxon>Eukaryota</taxon>
        <taxon>Rhodophyta</taxon>
        <taxon>Bangiophyceae</taxon>
        <taxon>Bangiales</taxon>
        <taxon>Bangiaceae</taxon>
        <taxon>Pyropia</taxon>
    </lineage>
</organism>
<proteinExistence type="predicted"/>